<dbReference type="InterPro" id="IPR037069">
    <property type="entry name" value="AcylCoA_DH/ox_N_sf"/>
</dbReference>
<keyword evidence="11" id="KW-1185">Reference proteome</keyword>
<accession>A0A1S1LJJ6</accession>
<evidence type="ECO:0000259" key="7">
    <source>
        <dbReference type="Pfam" id="PF02770"/>
    </source>
</evidence>
<comment type="cofactor">
    <cofactor evidence="1">
        <name>FAD</name>
        <dbReference type="ChEBI" id="CHEBI:57692"/>
    </cofactor>
</comment>
<reference evidence="11 12" key="1">
    <citation type="submission" date="2016-10" db="EMBL/GenBank/DDBJ databases">
        <title>Evaluation of Human, Veterinary and Environmental Mycobacterium chelonae Isolates by Core Genome Phylogenomic Analysis, Targeted Gene Comparison, and Anti-microbial Susceptibility Patterns: A Tale of Mistaken Identities.</title>
        <authorList>
            <person name="Fogelson S.B."/>
            <person name="Camus A.C."/>
            <person name="Lorenz W."/>
            <person name="Vasireddy R."/>
            <person name="Vasireddy S."/>
            <person name="Smith T."/>
            <person name="Brown-Elliott B.A."/>
            <person name="Wallace R.J.Jr."/>
            <person name="Hasan N.A."/>
            <person name="Reischl U."/>
            <person name="Sanchez S."/>
        </authorList>
    </citation>
    <scope>NUCLEOTIDE SEQUENCE [LARGE SCALE GENOMIC DNA]</scope>
    <source>
        <strain evidence="9 12">15515</strain>
        <strain evidence="10 11">15518</strain>
    </source>
</reference>
<dbReference type="InterPro" id="IPR006091">
    <property type="entry name" value="Acyl-CoA_Oxase/DH_mid-dom"/>
</dbReference>
<dbReference type="PANTHER" id="PTHR43292:SF4">
    <property type="entry name" value="ACYL-COA DEHYDROGENASE FADE34"/>
    <property type="match status" value="1"/>
</dbReference>
<dbReference type="RefSeq" id="WP_057969874.1">
    <property type="nucleotide sequence ID" value="NZ_CP050145.1"/>
</dbReference>
<proteinExistence type="inferred from homology"/>
<gene>
    <name evidence="9" type="ORF">BKG82_22175</name>
    <name evidence="10" type="ORF">BKG84_17875</name>
</gene>
<dbReference type="GO" id="GO:0005886">
    <property type="term" value="C:plasma membrane"/>
    <property type="evidence" value="ECO:0007669"/>
    <property type="project" value="TreeGrafter"/>
</dbReference>
<dbReference type="PANTHER" id="PTHR43292">
    <property type="entry name" value="ACYL-COA DEHYDROGENASE"/>
    <property type="match status" value="1"/>
</dbReference>
<evidence type="ECO:0000313" key="11">
    <source>
        <dbReference type="Proteomes" id="UP000179441"/>
    </source>
</evidence>
<evidence type="ECO:0000256" key="2">
    <source>
        <dbReference type="ARBA" id="ARBA00009347"/>
    </source>
</evidence>
<dbReference type="Gene3D" id="1.20.140.10">
    <property type="entry name" value="Butyryl-CoA Dehydrogenase, subunit A, domain 3"/>
    <property type="match status" value="2"/>
</dbReference>
<dbReference type="FunFam" id="2.40.110.10:FF:000011">
    <property type="entry name" value="Acyl-CoA dehydrogenase FadE34"/>
    <property type="match status" value="1"/>
</dbReference>
<feature type="domain" description="Acyl-CoA dehydrogenase/oxidase C-terminal" evidence="6">
    <location>
        <begin position="586"/>
        <end position="730"/>
    </location>
</feature>
<dbReference type="Pfam" id="PF02770">
    <property type="entry name" value="Acyl-CoA_dh_M"/>
    <property type="match status" value="1"/>
</dbReference>
<evidence type="ECO:0008006" key="13">
    <source>
        <dbReference type="Google" id="ProtNLM"/>
    </source>
</evidence>
<evidence type="ECO:0000313" key="10">
    <source>
        <dbReference type="EMBL" id="OHU79976.1"/>
    </source>
</evidence>
<dbReference type="EMBL" id="MLIQ01000023">
    <property type="protein sequence ID" value="OHU51328.1"/>
    <property type="molecule type" value="Genomic_DNA"/>
</dbReference>
<dbReference type="InterPro" id="IPR052161">
    <property type="entry name" value="Mycobact_Acyl-CoA_DH"/>
</dbReference>
<dbReference type="Proteomes" id="UP000179441">
    <property type="component" value="Unassembled WGS sequence"/>
</dbReference>
<dbReference type="SUPFAM" id="SSF47203">
    <property type="entry name" value="Acyl-CoA dehydrogenase C-terminal domain-like"/>
    <property type="match status" value="2"/>
</dbReference>
<dbReference type="Gene3D" id="1.10.540.10">
    <property type="entry name" value="Acyl-CoA dehydrogenase/oxidase, N-terminal domain"/>
    <property type="match status" value="2"/>
</dbReference>
<dbReference type="Gene3D" id="2.40.110.10">
    <property type="entry name" value="Butyryl-CoA Dehydrogenase, subunit A, domain 2"/>
    <property type="match status" value="1"/>
</dbReference>
<evidence type="ECO:0000259" key="8">
    <source>
        <dbReference type="Pfam" id="PF02771"/>
    </source>
</evidence>
<dbReference type="InterPro" id="IPR009100">
    <property type="entry name" value="AcylCoA_DH/oxidase_NM_dom_sf"/>
</dbReference>
<comment type="caution">
    <text evidence="9">The sequence shown here is derived from an EMBL/GenBank/DDBJ whole genome shotgun (WGS) entry which is preliminary data.</text>
</comment>
<name>A0A1S1LJJ6_MYCCH</name>
<evidence type="ECO:0000256" key="4">
    <source>
        <dbReference type="ARBA" id="ARBA00022827"/>
    </source>
</evidence>
<dbReference type="EMBL" id="MLIS01000001">
    <property type="protein sequence ID" value="OHU79976.1"/>
    <property type="molecule type" value="Genomic_DNA"/>
</dbReference>
<comment type="similarity">
    <text evidence="2">Belongs to the acyl-CoA dehydrogenase family.</text>
</comment>
<dbReference type="AlphaFoldDB" id="A0A1S1LJJ6"/>
<dbReference type="Pfam" id="PF02771">
    <property type="entry name" value="Acyl-CoA_dh_N"/>
    <property type="match status" value="2"/>
</dbReference>
<dbReference type="GO" id="GO:0050660">
    <property type="term" value="F:flavin adenine dinucleotide binding"/>
    <property type="evidence" value="ECO:0007669"/>
    <property type="project" value="InterPro"/>
</dbReference>
<dbReference type="InterPro" id="IPR046373">
    <property type="entry name" value="Acyl-CoA_Oxase/DH_mid-dom_sf"/>
</dbReference>
<keyword evidence="5" id="KW-0560">Oxidoreductase</keyword>
<dbReference type="InterPro" id="IPR013786">
    <property type="entry name" value="AcylCoA_DH/ox_N"/>
</dbReference>
<organism evidence="9 12">
    <name type="scientific">Mycobacteroides chelonae</name>
    <name type="common">Mycobacterium chelonae</name>
    <dbReference type="NCBI Taxonomy" id="1774"/>
    <lineage>
        <taxon>Bacteria</taxon>
        <taxon>Bacillati</taxon>
        <taxon>Actinomycetota</taxon>
        <taxon>Actinomycetes</taxon>
        <taxon>Mycobacteriales</taxon>
        <taxon>Mycobacteriaceae</taxon>
        <taxon>Mycobacteroides</taxon>
    </lineage>
</organism>
<dbReference type="Pfam" id="PF00441">
    <property type="entry name" value="Acyl-CoA_dh_1"/>
    <property type="match status" value="2"/>
</dbReference>
<feature type="domain" description="Acyl-CoA dehydrogenase/oxidase C-terminal" evidence="6">
    <location>
        <begin position="232"/>
        <end position="348"/>
    </location>
</feature>
<protein>
    <recommendedName>
        <fullName evidence="13">Acyl-CoA dehydrogenase</fullName>
    </recommendedName>
</protein>
<evidence type="ECO:0000313" key="9">
    <source>
        <dbReference type="EMBL" id="OHU51328.1"/>
    </source>
</evidence>
<feature type="domain" description="Acyl-CoA dehydrogenase/oxidase N-terminal" evidence="8">
    <location>
        <begin position="14"/>
        <end position="127"/>
    </location>
</feature>
<evidence type="ECO:0000256" key="1">
    <source>
        <dbReference type="ARBA" id="ARBA00001974"/>
    </source>
</evidence>
<feature type="domain" description="Acyl-CoA dehydrogenase/oxidase N-terminal" evidence="8">
    <location>
        <begin position="396"/>
        <end position="473"/>
    </location>
</feature>
<sequence length="740" mass="78381">METSTSSRSSIAITRDQLDLADSVHAFARRYLTADAIRATVGCIDSGDIEPLPTFWHELAAQGLLGLHVAEELGGSGAGLVEATVALEAMGRHLIPSGYAPTVLAAAVLDAAPGLARTELLPQMVSGAAPAAVALDRPLSGVTLHTGALSVTGESAVYGGAHATVVILPIDTETGVKWAAVDTESLTTHAALGIDLNRSTVILSAQQVVIPADRILDIDRKTVVSLASVIYGAEAVGVGAWCVDTATEYARIRVQFGKPIGQFQGVKHRCARAAVAVEQARAAVWDAARALDSDDETANYAATVAQLLAPDAAVSASRDAMQVLGGIGYTWEHDAHLHYRRAIALRGVLGRSRDIATSVAQYALNGSFRAVEPELPPEAEAYRHQVRAELAEIAGLGERDLLRRLGDNGWVMPFLDPPLGRGAGPVEQVVIAQEQERAGIVSPQLGLAAWLMPSVAVHGTEEQKHELVRPTLRSEILWCQLFSEPEAGSDLASLRTEAKKVHGGWIVNGQKVWTSLGFMAEWGVLLARTNPDVPKHQGISYFLVDMRTPGVKAKALREASGGTLFSEVFFDDVFVPDSGLVGEVDGGWEVARGTLGNERVALGKGMPTDATIEDLLDFVRRTSSTSAPLETVGRMVADAQTVALLQGRTLLKQLLGLDLGASASVAKLLGQQLGQQIADFCHAELGLAGVCDGTDKAARGWMEKTLSARPMTVYGGTTEVQLNVIGERILGLPRDSEPVR</sequence>
<evidence type="ECO:0000256" key="5">
    <source>
        <dbReference type="ARBA" id="ARBA00023002"/>
    </source>
</evidence>
<dbReference type="GO" id="GO:0016627">
    <property type="term" value="F:oxidoreductase activity, acting on the CH-CH group of donors"/>
    <property type="evidence" value="ECO:0007669"/>
    <property type="project" value="InterPro"/>
</dbReference>
<evidence type="ECO:0000313" key="12">
    <source>
        <dbReference type="Proteomes" id="UP000180043"/>
    </source>
</evidence>
<dbReference type="InterPro" id="IPR036250">
    <property type="entry name" value="AcylCo_DH-like_C"/>
</dbReference>
<keyword evidence="4" id="KW-0274">FAD</keyword>
<feature type="domain" description="Acyl-CoA oxidase/dehydrogenase middle" evidence="7">
    <location>
        <begin position="479"/>
        <end position="573"/>
    </location>
</feature>
<dbReference type="Proteomes" id="UP000180043">
    <property type="component" value="Unassembled WGS sequence"/>
</dbReference>
<keyword evidence="3" id="KW-0285">Flavoprotein</keyword>
<dbReference type="SUPFAM" id="SSF56645">
    <property type="entry name" value="Acyl-CoA dehydrogenase NM domain-like"/>
    <property type="match status" value="2"/>
</dbReference>
<dbReference type="InterPro" id="IPR009075">
    <property type="entry name" value="AcylCo_DH/oxidase_C"/>
</dbReference>
<evidence type="ECO:0000256" key="3">
    <source>
        <dbReference type="ARBA" id="ARBA00022630"/>
    </source>
</evidence>
<evidence type="ECO:0000259" key="6">
    <source>
        <dbReference type="Pfam" id="PF00441"/>
    </source>
</evidence>